<dbReference type="Proteomes" id="UP000250266">
    <property type="component" value="Unassembled WGS sequence"/>
</dbReference>
<keyword evidence="5" id="KW-1185">Reference proteome</keyword>
<dbReference type="Pfam" id="PF08699">
    <property type="entry name" value="ArgoL1"/>
    <property type="match status" value="1"/>
</dbReference>
<feature type="compositionally biased region" description="Gly residues" evidence="1">
    <location>
        <begin position="1"/>
        <end position="20"/>
    </location>
</feature>
<proteinExistence type="predicted"/>
<dbReference type="Gene3D" id="2.170.260.10">
    <property type="entry name" value="paz domain"/>
    <property type="match status" value="1"/>
</dbReference>
<dbReference type="InterPro" id="IPR014811">
    <property type="entry name" value="ArgoL1"/>
</dbReference>
<dbReference type="CDD" id="cd02846">
    <property type="entry name" value="PAZ_argonaute_like"/>
    <property type="match status" value="1"/>
</dbReference>
<dbReference type="InterPro" id="IPR032472">
    <property type="entry name" value="ArgoL2"/>
</dbReference>
<feature type="compositionally biased region" description="Gly residues" evidence="1">
    <location>
        <begin position="28"/>
        <end position="52"/>
    </location>
</feature>
<sequence length="981" mass="108106">MSSGGRIGGGRGGGGRGGFDGSSDRGGRGGGRGGRGGGGGFTPRGGRGGFGGGASVFGNGSFTLPDASVTKLEDAAVKDISAALAATSFGDQLPRRPGYGTQGRKIVLFTNYFHLTPAQKTKGELYRYSIAFQPENTPKPKKKRLIQLLLEQPPFQRIPSASDNAQVIVTTKKVNLKSQRQSFDIEWYPSDGEPIPAPSANEQEGRTAARKRNTQKLLVELIGTVSIGELIKDISFQGSGGFYPAKLDTVQALNIILSRAPSSDPNIACIGQNRYFPFQGHGAAVVHDLGEGLEALRGYFSSVRTSVQRILVNINIATSAFYKSGPLLNVMAEFGRPRHQDEHAKLAAFVRKLRIETRYIRELDADGKPKKDKAGPAKLRKVHNICDLAPFNSSSSNVMFKYTNANGKEENVSVQSYFLKVHDIKLESPNAPVVNVGTNKDPRWIPAELCTILPGQVAKRMLSGNQTRKMIEFAARNPDQNAQSIVGPGLSVIRITPISQGLNSSLTDFGIKVSDKMLTVDGRILDAPTLRFKGNTHKPRDGKWNLADENRRPRPFFQPAALLNWNCLVINEGNRETIHGGLHQVTNLLNMFRDTLQSYGMTVGQVQKPQFTTLNPRDVQNKNPRMLDMLDKALKQFGLKPQFLFIILPGDSPFLYDCLKYLCDVQHGIPSVCNIGSKFSKEKGQAQYMANVALKFNLKQGGINHYVAAEEMAPLDAKTIVFGIDVTHPSPGSSEESPSIAGVVASADTKFAQWPASIRTQKGKQEMVSELEDMVVERFKWWQKKNPGLPTKVIVYRDGVSEGQYRIVLDKEYPCFVKAFNTLYGAEKNHPKISIIVVGKRHHTRFYPTNLQDADPRNGNPLPGTVVDRGVTGERLFDFFLLAHQGLQGTSKPAHYVVIKDENKLGADQLQKLTHNLCYTFGRATRSVSICPPAYYADILCERGRSYLHNVLKGDASVLYNPQKQWRRDCHKNLQGSMFYL</sequence>
<dbReference type="InterPro" id="IPR032474">
    <property type="entry name" value="Argonaute_N"/>
</dbReference>
<accession>A0A8E2E0L8</accession>
<dbReference type="SMART" id="SM01163">
    <property type="entry name" value="DUF1785"/>
    <property type="match status" value="1"/>
</dbReference>
<dbReference type="InterPro" id="IPR003165">
    <property type="entry name" value="Piwi"/>
</dbReference>
<dbReference type="InterPro" id="IPR045246">
    <property type="entry name" value="Piwi_ago-like"/>
</dbReference>
<evidence type="ECO:0000313" key="4">
    <source>
        <dbReference type="EMBL" id="OCK75132.1"/>
    </source>
</evidence>
<gene>
    <name evidence="4" type="ORF">K432DRAFT_409286</name>
</gene>
<dbReference type="Pfam" id="PF02170">
    <property type="entry name" value="PAZ"/>
    <property type="match status" value="1"/>
</dbReference>
<protein>
    <submittedName>
        <fullName evidence="4">Piwi-domain-containing protein</fullName>
    </submittedName>
</protein>
<organism evidence="4 5">
    <name type="scientific">Lepidopterella palustris CBS 459.81</name>
    <dbReference type="NCBI Taxonomy" id="1314670"/>
    <lineage>
        <taxon>Eukaryota</taxon>
        <taxon>Fungi</taxon>
        <taxon>Dikarya</taxon>
        <taxon>Ascomycota</taxon>
        <taxon>Pezizomycotina</taxon>
        <taxon>Dothideomycetes</taxon>
        <taxon>Pleosporomycetidae</taxon>
        <taxon>Mytilinidiales</taxon>
        <taxon>Argynnaceae</taxon>
        <taxon>Lepidopterella</taxon>
    </lineage>
</organism>
<dbReference type="InterPro" id="IPR036085">
    <property type="entry name" value="PAZ_dom_sf"/>
</dbReference>
<dbReference type="PROSITE" id="PS50822">
    <property type="entry name" value="PIWI"/>
    <property type="match status" value="1"/>
</dbReference>
<dbReference type="OrthoDB" id="10252740at2759"/>
<dbReference type="GO" id="GO:0003723">
    <property type="term" value="F:RNA binding"/>
    <property type="evidence" value="ECO:0007669"/>
    <property type="project" value="InterPro"/>
</dbReference>
<dbReference type="Gene3D" id="3.40.50.2300">
    <property type="match status" value="1"/>
</dbReference>
<dbReference type="PROSITE" id="PS50821">
    <property type="entry name" value="PAZ"/>
    <property type="match status" value="1"/>
</dbReference>
<dbReference type="Pfam" id="PF16486">
    <property type="entry name" value="ArgoN"/>
    <property type="match status" value="1"/>
</dbReference>
<dbReference type="SMART" id="SM00950">
    <property type="entry name" value="Piwi"/>
    <property type="match status" value="1"/>
</dbReference>
<feature type="domain" description="Piwi" evidence="3">
    <location>
        <begin position="643"/>
        <end position="949"/>
    </location>
</feature>
<feature type="region of interest" description="Disordered" evidence="1">
    <location>
        <begin position="1"/>
        <end position="52"/>
    </location>
</feature>
<dbReference type="Pfam" id="PF16488">
    <property type="entry name" value="ArgoL2"/>
    <property type="match status" value="1"/>
</dbReference>
<dbReference type="Pfam" id="PF02171">
    <property type="entry name" value="Piwi"/>
    <property type="match status" value="1"/>
</dbReference>
<dbReference type="EMBL" id="KV745359">
    <property type="protein sequence ID" value="OCK75132.1"/>
    <property type="molecule type" value="Genomic_DNA"/>
</dbReference>
<dbReference type="SUPFAM" id="SSF101690">
    <property type="entry name" value="PAZ domain"/>
    <property type="match status" value="1"/>
</dbReference>
<feature type="domain" description="PAZ" evidence="2">
    <location>
        <begin position="326"/>
        <end position="454"/>
    </location>
</feature>
<evidence type="ECO:0000259" key="3">
    <source>
        <dbReference type="PROSITE" id="PS50822"/>
    </source>
</evidence>
<dbReference type="InterPro" id="IPR036397">
    <property type="entry name" value="RNaseH_sf"/>
</dbReference>
<dbReference type="AlphaFoldDB" id="A0A8E2E0L8"/>
<name>A0A8E2E0L8_9PEZI</name>
<dbReference type="PANTHER" id="PTHR22891">
    <property type="entry name" value="EUKARYOTIC TRANSLATION INITIATION FACTOR 2C"/>
    <property type="match status" value="1"/>
</dbReference>
<evidence type="ECO:0000259" key="2">
    <source>
        <dbReference type="PROSITE" id="PS50821"/>
    </source>
</evidence>
<feature type="region of interest" description="Disordered" evidence="1">
    <location>
        <begin position="187"/>
        <end position="208"/>
    </location>
</feature>
<evidence type="ECO:0000256" key="1">
    <source>
        <dbReference type="SAM" id="MobiDB-lite"/>
    </source>
</evidence>
<evidence type="ECO:0000313" key="5">
    <source>
        <dbReference type="Proteomes" id="UP000250266"/>
    </source>
</evidence>
<dbReference type="Gene3D" id="3.30.420.10">
    <property type="entry name" value="Ribonuclease H-like superfamily/Ribonuclease H"/>
    <property type="match status" value="1"/>
</dbReference>
<dbReference type="InterPro" id="IPR003100">
    <property type="entry name" value="PAZ_dom"/>
</dbReference>
<dbReference type="SUPFAM" id="SSF53098">
    <property type="entry name" value="Ribonuclease H-like"/>
    <property type="match status" value="1"/>
</dbReference>
<dbReference type="CDD" id="cd04657">
    <property type="entry name" value="Piwi_ago-like"/>
    <property type="match status" value="1"/>
</dbReference>
<reference evidence="4 5" key="1">
    <citation type="journal article" date="2016" name="Nat. Commun.">
        <title>Ectomycorrhizal ecology is imprinted in the genome of the dominant symbiotic fungus Cenococcum geophilum.</title>
        <authorList>
            <consortium name="DOE Joint Genome Institute"/>
            <person name="Peter M."/>
            <person name="Kohler A."/>
            <person name="Ohm R.A."/>
            <person name="Kuo A."/>
            <person name="Krutzmann J."/>
            <person name="Morin E."/>
            <person name="Arend M."/>
            <person name="Barry K.W."/>
            <person name="Binder M."/>
            <person name="Choi C."/>
            <person name="Clum A."/>
            <person name="Copeland A."/>
            <person name="Grisel N."/>
            <person name="Haridas S."/>
            <person name="Kipfer T."/>
            <person name="LaButti K."/>
            <person name="Lindquist E."/>
            <person name="Lipzen A."/>
            <person name="Maire R."/>
            <person name="Meier B."/>
            <person name="Mihaltcheva S."/>
            <person name="Molinier V."/>
            <person name="Murat C."/>
            <person name="Poggeler S."/>
            <person name="Quandt C.A."/>
            <person name="Sperisen C."/>
            <person name="Tritt A."/>
            <person name="Tisserant E."/>
            <person name="Crous P.W."/>
            <person name="Henrissat B."/>
            <person name="Nehls U."/>
            <person name="Egli S."/>
            <person name="Spatafora J.W."/>
            <person name="Grigoriev I.V."/>
            <person name="Martin F.M."/>
        </authorList>
    </citation>
    <scope>NUCLEOTIDE SEQUENCE [LARGE SCALE GENOMIC DNA]</scope>
    <source>
        <strain evidence="4 5">CBS 459.81</strain>
    </source>
</reference>
<dbReference type="InterPro" id="IPR012337">
    <property type="entry name" value="RNaseH-like_sf"/>
</dbReference>